<reference evidence="1 2" key="1">
    <citation type="submission" date="2013-12" db="EMBL/GenBank/DDBJ databases">
        <title>Draft genome of the parsitic nematode Ancylostoma duodenale.</title>
        <authorList>
            <person name="Mitreva M."/>
        </authorList>
    </citation>
    <scope>NUCLEOTIDE SEQUENCE [LARGE SCALE GENOMIC DNA]</scope>
    <source>
        <strain evidence="1 2">Zhejiang</strain>
    </source>
</reference>
<evidence type="ECO:0000313" key="2">
    <source>
        <dbReference type="Proteomes" id="UP000054047"/>
    </source>
</evidence>
<organism evidence="1 2">
    <name type="scientific">Ancylostoma duodenale</name>
    <dbReference type="NCBI Taxonomy" id="51022"/>
    <lineage>
        <taxon>Eukaryota</taxon>
        <taxon>Metazoa</taxon>
        <taxon>Ecdysozoa</taxon>
        <taxon>Nematoda</taxon>
        <taxon>Chromadorea</taxon>
        <taxon>Rhabditida</taxon>
        <taxon>Rhabditina</taxon>
        <taxon>Rhabditomorpha</taxon>
        <taxon>Strongyloidea</taxon>
        <taxon>Ancylostomatidae</taxon>
        <taxon>Ancylostomatinae</taxon>
        <taxon>Ancylostoma</taxon>
    </lineage>
</organism>
<keyword evidence="2" id="KW-1185">Reference proteome</keyword>
<evidence type="ECO:0000313" key="1">
    <source>
        <dbReference type="EMBL" id="KIH67459.1"/>
    </source>
</evidence>
<name>A0A0C2H7E3_9BILA</name>
<dbReference type="AlphaFoldDB" id="A0A0C2H7E3"/>
<accession>A0A0C2H7E3</accession>
<proteinExistence type="predicted"/>
<gene>
    <name evidence="1" type="ORF">ANCDUO_02211</name>
</gene>
<dbReference type="Proteomes" id="UP000054047">
    <property type="component" value="Unassembled WGS sequence"/>
</dbReference>
<protein>
    <submittedName>
        <fullName evidence="1">Uncharacterized protein</fullName>
    </submittedName>
</protein>
<sequence>MLSVPLERTESTGQLWLARGTIEGLLAPARYTRRSMGVKSWSCYLEHRAQRHIELCQRSPGNFGSYSANNRMRVNILSMSRPQYYSCHLRYTSDPEAFLRPEDQQELVEDTLKGWADPKHIV</sequence>
<dbReference type="EMBL" id="KN726690">
    <property type="protein sequence ID" value="KIH67459.1"/>
    <property type="molecule type" value="Genomic_DNA"/>
</dbReference>